<dbReference type="InterPro" id="IPR000551">
    <property type="entry name" value="MerR-type_HTH_dom"/>
</dbReference>
<dbReference type="OrthoDB" id="9810140at2"/>
<feature type="domain" description="HTH merR-type" evidence="2">
    <location>
        <begin position="5"/>
        <end position="75"/>
    </location>
</feature>
<evidence type="ECO:0000259" key="2">
    <source>
        <dbReference type="PROSITE" id="PS50937"/>
    </source>
</evidence>
<dbReference type="GO" id="GO:0003677">
    <property type="term" value="F:DNA binding"/>
    <property type="evidence" value="ECO:0007669"/>
    <property type="project" value="UniProtKB-KW"/>
</dbReference>
<dbReference type="PANTHER" id="PTHR30204">
    <property type="entry name" value="REDOX-CYCLING DRUG-SENSING TRANSCRIPTIONAL ACTIVATOR SOXR"/>
    <property type="match status" value="1"/>
</dbReference>
<dbReference type="SUPFAM" id="SSF46955">
    <property type="entry name" value="Putative DNA-binding domain"/>
    <property type="match status" value="1"/>
</dbReference>
<gene>
    <name evidence="3" type="ORF">DESPIGER_2346</name>
</gene>
<sequence length="113" mass="12965">MSEKLYKIGQAAALLNLNTSVLRFWETVFPQLAPRRTDSGQRFYTEEDMALLRRIQQLLHQKGMTIEGARRILDGSATLDEILPERAASKRDPALMLKLKNELTELRRLLAGR</sequence>
<protein>
    <submittedName>
        <fullName evidence="3">Transcriptional regulator, MerR family</fullName>
    </submittedName>
</protein>
<accession>A0A1K1LHJ0</accession>
<dbReference type="InterPro" id="IPR009061">
    <property type="entry name" value="DNA-bd_dom_put_sf"/>
</dbReference>
<dbReference type="RefSeq" id="WP_072336883.1">
    <property type="nucleotide sequence ID" value="NZ_CALUWT010000001.1"/>
</dbReference>
<evidence type="ECO:0000313" key="4">
    <source>
        <dbReference type="Proteomes" id="UP000186323"/>
    </source>
</evidence>
<dbReference type="Gene3D" id="1.10.1660.10">
    <property type="match status" value="1"/>
</dbReference>
<dbReference type="AlphaFoldDB" id="A0A1K1LHJ0"/>
<reference evidence="4" key="1">
    <citation type="submission" date="2016-10" db="EMBL/GenBank/DDBJ databases">
        <authorList>
            <person name="Wegmann U."/>
        </authorList>
    </citation>
    <scope>NUCLEOTIDE SEQUENCE [LARGE SCALE GENOMIC DNA]</scope>
</reference>
<dbReference type="PANTHER" id="PTHR30204:SF15">
    <property type="entry name" value="BLL5018 PROTEIN"/>
    <property type="match status" value="1"/>
</dbReference>
<dbReference type="PROSITE" id="PS50937">
    <property type="entry name" value="HTH_MERR_2"/>
    <property type="match status" value="1"/>
</dbReference>
<dbReference type="KEGG" id="dpg:DESPIGER_2346"/>
<keyword evidence="4" id="KW-1185">Reference proteome</keyword>
<dbReference type="GO" id="GO:0003700">
    <property type="term" value="F:DNA-binding transcription factor activity"/>
    <property type="evidence" value="ECO:0007669"/>
    <property type="project" value="InterPro"/>
</dbReference>
<dbReference type="Pfam" id="PF13411">
    <property type="entry name" value="MerR_1"/>
    <property type="match status" value="1"/>
</dbReference>
<keyword evidence="1" id="KW-0238">DNA-binding</keyword>
<name>A0A1K1LHJ0_9BACT</name>
<evidence type="ECO:0000313" key="3">
    <source>
        <dbReference type="EMBL" id="SFV74168.1"/>
    </source>
</evidence>
<dbReference type="SMART" id="SM00422">
    <property type="entry name" value="HTH_MERR"/>
    <property type="match status" value="1"/>
</dbReference>
<organism evidence="3 4">
    <name type="scientific">Desulfovibrio piger</name>
    <dbReference type="NCBI Taxonomy" id="901"/>
    <lineage>
        <taxon>Bacteria</taxon>
        <taxon>Pseudomonadati</taxon>
        <taxon>Thermodesulfobacteriota</taxon>
        <taxon>Desulfovibrionia</taxon>
        <taxon>Desulfovibrionales</taxon>
        <taxon>Desulfovibrionaceae</taxon>
        <taxon>Desulfovibrio</taxon>
    </lineage>
</organism>
<proteinExistence type="predicted"/>
<dbReference type="InterPro" id="IPR047057">
    <property type="entry name" value="MerR_fam"/>
</dbReference>
<dbReference type="EMBL" id="LT630450">
    <property type="protein sequence ID" value="SFV74168.1"/>
    <property type="molecule type" value="Genomic_DNA"/>
</dbReference>
<dbReference type="CDD" id="cd04765">
    <property type="entry name" value="HTH_MlrA-like_sg2"/>
    <property type="match status" value="1"/>
</dbReference>
<evidence type="ECO:0000256" key="1">
    <source>
        <dbReference type="ARBA" id="ARBA00023125"/>
    </source>
</evidence>
<dbReference type="Proteomes" id="UP000186323">
    <property type="component" value="Chromosome I"/>
</dbReference>